<proteinExistence type="inferred from homology"/>
<keyword evidence="3" id="KW-0560">Oxidoreductase</keyword>
<keyword evidence="2" id="KW-0521">NADP</keyword>
<dbReference type="RefSeq" id="XP_040722630.1">
    <property type="nucleotide sequence ID" value="XM_040868234.1"/>
</dbReference>
<evidence type="ECO:0000259" key="7">
    <source>
        <dbReference type="Pfam" id="PF00248"/>
    </source>
</evidence>
<feature type="active site" description="Proton donor" evidence="4">
    <location>
        <position position="49"/>
    </location>
</feature>
<dbReference type="GO" id="GO:0016652">
    <property type="term" value="F:oxidoreductase activity, acting on NAD(P)H as acceptor"/>
    <property type="evidence" value="ECO:0007669"/>
    <property type="project" value="InterPro"/>
</dbReference>
<dbReference type="FunFam" id="3.20.20.100:FF:000002">
    <property type="entry name" value="2,5-diketo-D-gluconic acid reductase A"/>
    <property type="match status" value="1"/>
</dbReference>
<sequence length="277" mass="31408">MVQDIPQIGYGIGTAWFKKEEGDVDRALVDAVKIAIDVGYRHFDNAEVYRNERDFGVAWTEHGINREDLWITTKVHMGVADAVGALKASLEKLQTLFVDLYLIHMPYFDDKGEGKIEDVWQAMEQCVDLKLAKHIGVSNFRVKDIQRVLKVATKPVFANQVECHPYHATPGLHDLMKQHGIRGESYGPLVPMLHAKDGPLSPYISELAKKYSRSEGLILLRWNIQKGNIIITTSSKRDRMKEQLTVADFELDAADVARIDELGSQHSFTKFFDNPNE</sequence>
<dbReference type="InterPro" id="IPR044494">
    <property type="entry name" value="AKR3C2/3"/>
</dbReference>
<comment type="similarity">
    <text evidence="1">Belongs to the aldo/keto reductase family.</text>
</comment>
<dbReference type="InterPro" id="IPR023210">
    <property type="entry name" value="NADP_OxRdtase_dom"/>
</dbReference>
<name>A0A1Y2EY05_PROLT</name>
<comment type="caution">
    <text evidence="8">The sequence shown here is derived from an EMBL/GenBank/DDBJ whole genome shotgun (WGS) entry which is preliminary data.</text>
</comment>
<dbReference type="CDD" id="cd19120">
    <property type="entry name" value="AKR_AKR3C2-3"/>
    <property type="match status" value="1"/>
</dbReference>
<dbReference type="OrthoDB" id="416253at2759"/>
<dbReference type="InterPro" id="IPR036812">
    <property type="entry name" value="NAD(P)_OxRdtase_dom_sf"/>
</dbReference>
<evidence type="ECO:0000256" key="5">
    <source>
        <dbReference type="PIRSR" id="PIRSR000097-2"/>
    </source>
</evidence>
<dbReference type="GO" id="GO:0016616">
    <property type="term" value="F:oxidoreductase activity, acting on the CH-OH group of donors, NAD or NADP as acceptor"/>
    <property type="evidence" value="ECO:0007669"/>
    <property type="project" value="UniProtKB-ARBA"/>
</dbReference>
<feature type="domain" description="NADP-dependent oxidoreductase" evidence="7">
    <location>
        <begin position="11"/>
        <end position="262"/>
    </location>
</feature>
<accession>A0A1Y2EY05</accession>
<organism evidence="8 9">
    <name type="scientific">Protomyces lactucae-debilis</name>
    <dbReference type="NCBI Taxonomy" id="2754530"/>
    <lineage>
        <taxon>Eukaryota</taxon>
        <taxon>Fungi</taxon>
        <taxon>Dikarya</taxon>
        <taxon>Ascomycota</taxon>
        <taxon>Taphrinomycotina</taxon>
        <taxon>Taphrinomycetes</taxon>
        <taxon>Taphrinales</taxon>
        <taxon>Protomycetaceae</taxon>
        <taxon>Protomyces</taxon>
    </lineage>
</organism>
<feature type="site" description="Lowers pKa of active site Tyr" evidence="6">
    <location>
        <position position="74"/>
    </location>
</feature>
<dbReference type="PIRSF" id="PIRSF000097">
    <property type="entry name" value="AKR"/>
    <property type="match status" value="1"/>
</dbReference>
<dbReference type="Proteomes" id="UP000193685">
    <property type="component" value="Unassembled WGS sequence"/>
</dbReference>
<dbReference type="AlphaFoldDB" id="A0A1Y2EY05"/>
<evidence type="ECO:0000256" key="3">
    <source>
        <dbReference type="ARBA" id="ARBA00023002"/>
    </source>
</evidence>
<dbReference type="PROSITE" id="PS00062">
    <property type="entry name" value="ALDOKETO_REDUCTASE_2"/>
    <property type="match status" value="1"/>
</dbReference>
<dbReference type="EMBL" id="MCFI01000023">
    <property type="protein sequence ID" value="ORY76367.1"/>
    <property type="molecule type" value="Genomic_DNA"/>
</dbReference>
<dbReference type="PANTHER" id="PTHR43827:SF3">
    <property type="entry name" value="NADP-DEPENDENT OXIDOREDUCTASE DOMAIN-CONTAINING PROTEIN"/>
    <property type="match status" value="1"/>
</dbReference>
<dbReference type="InterPro" id="IPR020471">
    <property type="entry name" value="AKR"/>
</dbReference>
<keyword evidence="9" id="KW-1185">Reference proteome</keyword>
<evidence type="ECO:0000256" key="1">
    <source>
        <dbReference type="ARBA" id="ARBA00007905"/>
    </source>
</evidence>
<dbReference type="SUPFAM" id="SSF51430">
    <property type="entry name" value="NAD(P)-linked oxidoreductase"/>
    <property type="match status" value="1"/>
</dbReference>
<dbReference type="InterPro" id="IPR018170">
    <property type="entry name" value="Aldo/ket_reductase_CS"/>
</dbReference>
<dbReference type="Gene3D" id="3.20.20.100">
    <property type="entry name" value="NADP-dependent oxidoreductase domain"/>
    <property type="match status" value="1"/>
</dbReference>
<dbReference type="PANTHER" id="PTHR43827">
    <property type="entry name" value="2,5-DIKETO-D-GLUCONIC ACID REDUCTASE"/>
    <property type="match status" value="1"/>
</dbReference>
<dbReference type="GeneID" id="63784833"/>
<dbReference type="PRINTS" id="PR00069">
    <property type="entry name" value="ALDKETRDTASE"/>
</dbReference>
<dbReference type="Pfam" id="PF00248">
    <property type="entry name" value="Aldo_ket_red"/>
    <property type="match status" value="1"/>
</dbReference>
<dbReference type="STRING" id="56484.A0A1Y2EY05"/>
<evidence type="ECO:0000313" key="9">
    <source>
        <dbReference type="Proteomes" id="UP000193685"/>
    </source>
</evidence>
<protein>
    <submittedName>
        <fullName evidence="8">NADP-dependent oxidoreductase domain-containing protein</fullName>
    </submittedName>
</protein>
<evidence type="ECO:0000313" key="8">
    <source>
        <dbReference type="EMBL" id="ORY76367.1"/>
    </source>
</evidence>
<dbReference type="OMA" id="HWPMAYQ"/>
<evidence type="ECO:0000256" key="6">
    <source>
        <dbReference type="PIRSR" id="PIRSR000097-3"/>
    </source>
</evidence>
<reference evidence="8 9" key="1">
    <citation type="submission" date="2016-07" db="EMBL/GenBank/DDBJ databases">
        <title>Pervasive Adenine N6-methylation of Active Genes in Fungi.</title>
        <authorList>
            <consortium name="DOE Joint Genome Institute"/>
            <person name="Mondo S.J."/>
            <person name="Dannebaum R.O."/>
            <person name="Kuo R.C."/>
            <person name="Labutti K."/>
            <person name="Haridas S."/>
            <person name="Kuo A."/>
            <person name="Salamov A."/>
            <person name="Ahrendt S.R."/>
            <person name="Lipzen A."/>
            <person name="Sullivan W."/>
            <person name="Andreopoulos W.B."/>
            <person name="Clum A."/>
            <person name="Lindquist E."/>
            <person name="Daum C."/>
            <person name="Ramamoorthy G.K."/>
            <person name="Gryganskyi A."/>
            <person name="Culley D."/>
            <person name="Magnuson J.K."/>
            <person name="James T.Y."/>
            <person name="O'Malley M.A."/>
            <person name="Stajich J.E."/>
            <person name="Spatafora J.W."/>
            <person name="Visel A."/>
            <person name="Grigoriev I.V."/>
        </authorList>
    </citation>
    <scope>NUCLEOTIDE SEQUENCE [LARGE SCALE GENOMIC DNA]</scope>
    <source>
        <strain evidence="8 9">12-1054</strain>
    </source>
</reference>
<evidence type="ECO:0000256" key="4">
    <source>
        <dbReference type="PIRSR" id="PIRSR000097-1"/>
    </source>
</evidence>
<gene>
    <name evidence="8" type="ORF">BCR37DRAFT_361815</name>
</gene>
<feature type="binding site" evidence="5">
    <location>
        <position position="104"/>
    </location>
    <ligand>
        <name>substrate</name>
    </ligand>
</feature>
<evidence type="ECO:0000256" key="2">
    <source>
        <dbReference type="ARBA" id="ARBA00022857"/>
    </source>
</evidence>